<dbReference type="PANTHER" id="PTHR43126">
    <property type="entry name" value="D-ALANYL-D-ALANINE DIPEPTIDASE"/>
    <property type="match status" value="1"/>
</dbReference>
<dbReference type="InterPro" id="IPR009045">
    <property type="entry name" value="Zn_M74/Hedgehog-like"/>
</dbReference>
<dbReference type="GO" id="GO:0071555">
    <property type="term" value="P:cell wall organization"/>
    <property type="evidence" value="ECO:0007669"/>
    <property type="project" value="UniProtKB-KW"/>
</dbReference>
<comment type="catalytic activity">
    <reaction evidence="1 9 10">
        <text>D-alanyl-D-alanine + H2O = 2 D-alanine</text>
        <dbReference type="Rhea" id="RHEA:20661"/>
        <dbReference type="ChEBI" id="CHEBI:15377"/>
        <dbReference type="ChEBI" id="CHEBI:57416"/>
        <dbReference type="ChEBI" id="CHEBI:57822"/>
        <dbReference type="EC" id="3.4.13.22"/>
    </reaction>
</comment>
<comment type="function">
    <text evidence="9 10">Catalyzes hydrolysis of the D-alanyl-D-alanine dipeptide.</text>
</comment>
<feature type="site" description="Transition state stabilizer" evidence="9">
    <location>
        <position position="72"/>
    </location>
</feature>
<feature type="binding site" evidence="9">
    <location>
        <position position="173"/>
    </location>
    <ligand>
        <name>Zn(2+)</name>
        <dbReference type="ChEBI" id="CHEBI:29105"/>
        <note>catalytic</note>
    </ligand>
</feature>
<keyword evidence="2 9" id="KW-0645">Protease</keyword>
<sequence>MYNEKGNLVKLVEMDNEFIIYLKYATTDNFTGQKIYNSGECWIDKHTAEILIKAKNIFKTAGYRVKVWDAYRPISAQAKFWEIMPNHDFVAKPPDMRKIKKFRPTHMNGLCVDITLTDLDGNDIAMPSEFDDMTERASLNCIKTSEEGRKNATYLKEVMESVGFLAYDKEWWHFYDVSTEPTPFMDFQI</sequence>
<proteinExistence type="inferred from homology"/>
<dbReference type="SUPFAM" id="SSF55166">
    <property type="entry name" value="Hedgehog/DD-peptidase"/>
    <property type="match status" value="1"/>
</dbReference>
<dbReference type="GO" id="GO:0006508">
    <property type="term" value="P:proteolysis"/>
    <property type="evidence" value="ECO:0007669"/>
    <property type="project" value="UniProtKB-KW"/>
</dbReference>
<evidence type="ECO:0000256" key="8">
    <source>
        <dbReference type="ARBA" id="ARBA00023316"/>
    </source>
</evidence>
<protein>
    <recommendedName>
        <fullName evidence="9 10">D-alanyl-D-alanine dipeptidase</fullName>
        <shortName evidence="9 10">D-Ala-D-Ala dipeptidase</shortName>
        <ecNumber evidence="9 10">3.4.13.22</ecNumber>
    </recommendedName>
</protein>
<dbReference type="AlphaFoldDB" id="A0A562J644"/>
<dbReference type="PIRSF" id="PIRSF026671">
    <property type="entry name" value="AA_dipeptidase"/>
    <property type="match status" value="1"/>
</dbReference>
<dbReference type="EMBL" id="VLKH01000008">
    <property type="protein sequence ID" value="TWH78636.1"/>
    <property type="molecule type" value="Genomic_DNA"/>
</dbReference>
<comment type="similarity">
    <text evidence="9 10">Belongs to the peptidase M15D family.</text>
</comment>
<dbReference type="EC" id="3.4.13.22" evidence="9 10"/>
<evidence type="ECO:0000256" key="1">
    <source>
        <dbReference type="ARBA" id="ARBA00001362"/>
    </source>
</evidence>
<keyword evidence="4 9" id="KW-0378">Hydrolase</keyword>
<evidence type="ECO:0000256" key="7">
    <source>
        <dbReference type="ARBA" id="ARBA00023049"/>
    </source>
</evidence>
<reference evidence="11 12" key="1">
    <citation type="submission" date="2019-07" db="EMBL/GenBank/DDBJ databases">
        <title>Genomic Encyclopedia of Type Strains, Phase I: the one thousand microbial genomes (KMG-I) project.</title>
        <authorList>
            <person name="Kyrpides N."/>
        </authorList>
    </citation>
    <scope>NUCLEOTIDE SEQUENCE [LARGE SCALE GENOMIC DNA]</scope>
    <source>
        <strain evidence="11 12">DSM 13558</strain>
    </source>
</reference>
<evidence type="ECO:0000313" key="11">
    <source>
        <dbReference type="EMBL" id="TWH78636.1"/>
    </source>
</evidence>
<dbReference type="Gene3D" id="3.30.1380.10">
    <property type="match status" value="1"/>
</dbReference>
<comment type="cofactor">
    <cofactor evidence="9">
        <name>Zn(2+)</name>
        <dbReference type="ChEBI" id="CHEBI:29105"/>
    </cofactor>
    <text evidence="9">Binds 1 zinc ion per subunit.</text>
</comment>
<keyword evidence="12" id="KW-1185">Reference proteome</keyword>
<comment type="caution">
    <text evidence="11">The sequence shown here is derived from an EMBL/GenBank/DDBJ whole genome shotgun (WGS) entry which is preliminary data.</text>
</comment>
<dbReference type="CDD" id="cd14840">
    <property type="entry name" value="D-Ala-D-Ala_dipeptidase_Aad"/>
    <property type="match status" value="1"/>
</dbReference>
<feature type="binding site" evidence="9">
    <location>
        <position position="106"/>
    </location>
    <ligand>
        <name>Zn(2+)</name>
        <dbReference type="ChEBI" id="CHEBI:29105"/>
        <note>catalytic</note>
    </ligand>
</feature>
<dbReference type="HAMAP" id="MF_01924">
    <property type="entry name" value="A_A_dipeptidase"/>
    <property type="match status" value="1"/>
</dbReference>
<organism evidence="11 12">
    <name type="scientific">Sedimentibacter saalensis</name>
    <dbReference type="NCBI Taxonomy" id="130788"/>
    <lineage>
        <taxon>Bacteria</taxon>
        <taxon>Bacillati</taxon>
        <taxon>Bacillota</taxon>
        <taxon>Tissierellia</taxon>
        <taxon>Sedimentibacter</taxon>
    </lineage>
</organism>
<evidence type="ECO:0000256" key="3">
    <source>
        <dbReference type="ARBA" id="ARBA00022723"/>
    </source>
</evidence>
<dbReference type="GO" id="GO:0008270">
    <property type="term" value="F:zinc ion binding"/>
    <property type="evidence" value="ECO:0007669"/>
    <property type="project" value="UniProtKB-UniRule"/>
</dbReference>
<accession>A0A562J644</accession>
<keyword evidence="5 9" id="KW-0862">Zinc</keyword>
<evidence type="ECO:0000256" key="2">
    <source>
        <dbReference type="ARBA" id="ARBA00022670"/>
    </source>
</evidence>
<dbReference type="RefSeq" id="WP_145084533.1">
    <property type="nucleotide sequence ID" value="NZ_VLKH01000008.1"/>
</dbReference>
<keyword evidence="3 9" id="KW-0479">Metal-binding</keyword>
<keyword evidence="6 9" id="KW-0224">Dipeptidase</keyword>
<evidence type="ECO:0000256" key="9">
    <source>
        <dbReference type="HAMAP-Rule" id="MF_01924"/>
    </source>
</evidence>
<dbReference type="GO" id="GO:0160237">
    <property type="term" value="F:D-Ala-D-Ala dipeptidase activity"/>
    <property type="evidence" value="ECO:0007669"/>
    <property type="project" value="UniProtKB-EC"/>
</dbReference>
<gene>
    <name evidence="11" type="ORF">LY60_02661</name>
</gene>
<feature type="active site" description="Proton donor/acceptor" evidence="9">
    <location>
        <position position="170"/>
    </location>
</feature>
<dbReference type="GO" id="GO:0008237">
    <property type="term" value="F:metallopeptidase activity"/>
    <property type="evidence" value="ECO:0007669"/>
    <property type="project" value="UniProtKB-KW"/>
</dbReference>
<dbReference type="Pfam" id="PF01427">
    <property type="entry name" value="Peptidase_M15"/>
    <property type="match status" value="1"/>
</dbReference>
<evidence type="ECO:0000256" key="5">
    <source>
        <dbReference type="ARBA" id="ARBA00022833"/>
    </source>
</evidence>
<keyword evidence="7 9" id="KW-0482">Metalloprotease</keyword>
<evidence type="ECO:0000256" key="10">
    <source>
        <dbReference type="PIRNR" id="PIRNR026671"/>
    </source>
</evidence>
<evidence type="ECO:0000256" key="6">
    <source>
        <dbReference type="ARBA" id="ARBA00022997"/>
    </source>
</evidence>
<evidence type="ECO:0000256" key="4">
    <source>
        <dbReference type="ARBA" id="ARBA00022801"/>
    </source>
</evidence>
<evidence type="ECO:0000313" key="12">
    <source>
        <dbReference type="Proteomes" id="UP000315343"/>
    </source>
</evidence>
<dbReference type="Proteomes" id="UP000315343">
    <property type="component" value="Unassembled WGS sequence"/>
</dbReference>
<dbReference type="InterPro" id="IPR000755">
    <property type="entry name" value="A_A_dipeptidase"/>
</dbReference>
<dbReference type="OrthoDB" id="9801430at2"/>
<feature type="binding site" evidence="9">
    <location>
        <position position="113"/>
    </location>
    <ligand>
        <name>Zn(2+)</name>
        <dbReference type="ChEBI" id="CHEBI:29105"/>
        <note>catalytic</note>
    </ligand>
</feature>
<name>A0A562J644_9FIRM</name>
<keyword evidence="8 10" id="KW-0961">Cell wall biogenesis/degradation</keyword>